<evidence type="ECO:0000313" key="11">
    <source>
        <dbReference type="Proteomes" id="UP001236663"/>
    </source>
</evidence>
<proteinExistence type="inferred from homology"/>
<keyword evidence="6 8" id="KW-0460">Magnesium</keyword>
<keyword evidence="8" id="KW-0800">Toxin</keyword>
<dbReference type="Pfam" id="PF01850">
    <property type="entry name" value="PIN"/>
    <property type="match status" value="1"/>
</dbReference>
<name>A0ABT8CFK6_9BACT</name>
<feature type="binding site" evidence="8">
    <location>
        <position position="5"/>
    </location>
    <ligand>
        <name>Mg(2+)</name>
        <dbReference type="ChEBI" id="CHEBI:18420"/>
    </ligand>
</feature>
<dbReference type="EC" id="3.1.-.-" evidence="8"/>
<evidence type="ECO:0000256" key="5">
    <source>
        <dbReference type="ARBA" id="ARBA00022801"/>
    </source>
</evidence>
<comment type="function">
    <text evidence="8">Toxic component of a toxin-antitoxin (TA) system. An RNase.</text>
</comment>
<dbReference type="RefSeq" id="WP_205601997.1">
    <property type="nucleotide sequence ID" value="NZ_JAUFQS010000047.1"/>
</dbReference>
<dbReference type="Gene3D" id="3.40.50.1010">
    <property type="entry name" value="5'-nuclease"/>
    <property type="match status" value="1"/>
</dbReference>
<evidence type="ECO:0000256" key="1">
    <source>
        <dbReference type="ARBA" id="ARBA00001946"/>
    </source>
</evidence>
<dbReference type="HAMAP" id="MF_00265">
    <property type="entry name" value="VapC_Nob1"/>
    <property type="match status" value="1"/>
</dbReference>
<dbReference type="InterPro" id="IPR050556">
    <property type="entry name" value="Type_II_TA_system_RNase"/>
</dbReference>
<dbReference type="PANTHER" id="PTHR33653:SF1">
    <property type="entry name" value="RIBONUCLEASE VAPC2"/>
    <property type="match status" value="1"/>
</dbReference>
<dbReference type="EMBL" id="JAUFQS010000047">
    <property type="protein sequence ID" value="MDN3690495.1"/>
    <property type="molecule type" value="Genomic_DNA"/>
</dbReference>
<feature type="domain" description="PIN" evidence="9">
    <location>
        <begin position="2"/>
        <end position="123"/>
    </location>
</feature>
<evidence type="ECO:0000256" key="3">
    <source>
        <dbReference type="ARBA" id="ARBA00022722"/>
    </source>
</evidence>
<keyword evidence="3 8" id="KW-0540">Nuclease</keyword>
<dbReference type="InterPro" id="IPR029060">
    <property type="entry name" value="PIN-like_dom_sf"/>
</dbReference>
<dbReference type="PANTHER" id="PTHR33653">
    <property type="entry name" value="RIBONUCLEASE VAPC2"/>
    <property type="match status" value="1"/>
</dbReference>
<comment type="caution">
    <text evidence="10">The sequence shown here is derived from an EMBL/GenBank/DDBJ whole genome shotgun (WGS) entry which is preliminary data.</text>
</comment>
<dbReference type="SUPFAM" id="SSF88723">
    <property type="entry name" value="PIN domain-like"/>
    <property type="match status" value="1"/>
</dbReference>
<evidence type="ECO:0000256" key="4">
    <source>
        <dbReference type="ARBA" id="ARBA00022723"/>
    </source>
</evidence>
<protein>
    <recommendedName>
        <fullName evidence="8">Ribonuclease VapC</fullName>
        <shortName evidence="8">RNase VapC</shortName>
        <ecNumber evidence="8">3.1.-.-</ecNumber>
    </recommendedName>
    <alternativeName>
        <fullName evidence="8">Toxin VapC</fullName>
    </alternativeName>
</protein>
<comment type="cofactor">
    <cofactor evidence="1 8">
        <name>Mg(2+)</name>
        <dbReference type="ChEBI" id="CHEBI:18420"/>
    </cofactor>
</comment>
<evidence type="ECO:0000256" key="7">
    <source>
        <dbReference type="ARBA" id="ARBA00038093"/>
    </source>
</evidence>
<evidence type="ECO:0000256" key="8">
    <source>
        <dbReference type="HAMAP-Rule" id="MF_00265"/>
    </source>
</evidence>
<keyword evidence="4 8" id="KW-0479">Metal-binding</keyword>
<sequence length="134" mass="15261">MYLLDTNICIYLIKNRPEIVLKKFRSYPISMFRVSAVTITELYYGVAKSKRKKTNEDALIQFLAPFEFVSFTDADAIAYGEIRAELERIGQVIGAYDLQIAAQAISRKITLVTNNIREFQRLPGLVCENWATSG</sequence>
<dbReference type="Proteomes" id="UP001236663">
    <property type="component" value="Unassembled WGS sequence"/>
</dbReference>
<dbReference type="CDD" id="cd18745">
    <property type="entry name" value="PIN_VapC4-5_FitB-like"/>
    <property type="match status" value="1"/>
</dbReference>
<feature type="binding site" evidence="8">
    <location>
        <position position="97"/>
    </location>
    <ligand>
        <name>Mg(2+)</name>
        <dbReference type="ChEBI" id="CHEBI:18420"/>
    </ligand>
</feature>
<evidence type="ECO:0000259" key="9">
    <source>
        <dbReference type="Pfam" id="PF01850"/>
    </source>
</evidence>
<evidence type="ECO:0000256" key="2">
    <source>
        <dbReference type="ARBA" id="ARBA00022649"/>
    </source>
</evidence>
<keyword evidence="11" id="KW-1185">Reference proteome</keyword>
<keyword evidence="5 8" id="KW-0378">Hydrolase</keyword>
<reference evidence="11" key="1">
    <citation type="journal article" date="2019" name="Int. J. Syst. Evol. Microbiol.">
        <title>The Global Catalogue of Microorganisms (GCM) 10K type strain sequencing project: providing services to taxonomists for standard genome sequencing and annotation.</title>
        <authorList>
            <consortium name="The Broad Institute Genomics Platform"/>
            <consortium name="The Broad Institute Genome Sequencing Center for Infectious Disease"/>
            <person name="Wu L."/>
            <person name="Ma J."/>
        </authorList>
    </citation>
    <scope>NUCLEOTIDE SEQUENCE [LARGE SCALE GENOMIC DNA]</scope>
    <source>
        <strain evidence="11">CECT 7706</strain>
    </source>
</reference>
<comment type="similarity">
    <text evidence="7 8">Belongs to the PINc/VapC protein family.</text>
</comment>
<dbReference type="InterPro" id="IPR022907">
    <property type="entry name" value="VapC_family"/>
</dbReference>
<accession>A0ABT8CFK6</accession>
<evidence type="ECO:0000313" key="10">
    <source>
        <dbReference type="EMBL" id="MDN3690495.1"/>
    </source>
</evidence>
<gene>
    <name evidence="8" type="primary">vapC</name>
    <name evidence="10" type="ORF">QWZ15_21935</name>
</gene>
<evidence type="ECO:0000256" key="6">
    <source>
        <dbReference type="ARBA" id="ARBA00022842"/>
    </source>
</evidence>
<dbReference type="InterPro" id="IPR002716">
    <property type="entry name" value="PIN_dom"/>
</dbReference>
<organism evidence="10 11">
    <name type="scientific">Cyclobacterium jeungdonense</name>
    <dbReference type="NCBI Taxonomy" id="708087"/>
    <lineage>
        <taxon>Bacteria</taxon>
        <taxon>Pseudomonadati</taxon>
        <taxon>Bacteroidota</taxon>
        <taxon>Cytophagia</taxon>
        <taxon>Cytophagales</taxon>
        <taxon>Cyclobacteriaceae</taxon>
        <taxon>Cyclobacterium</taxon>
    </lineage>
</organism>
<keyword evidence="2 8" id="KW-1277">Toxin-antitoxin system</keyword>